<dbReference type="HOGENOM" id="CLU_282583_0_0_1"/>
<protein>
    <submittedName>
        <fullName evidence="9">Nitrogen assimilation transcription factor nirA</fullName>
    </submittedName>
</protein>
<feature type="domain" description="Velvet" evidence="8">
    <location>
        <begin position="8"/>
        <end position="213"/>
    </location>
</feature>
<dbReference type="CDD" id="cd12148">
    <property type="entry name" value="fungal_TF_MHR"/>
    <property type="match status" value="1"/>
</dbReference>
<dbReference type="GeneID" id="8442113"/>
<keyword evidence="10" id="KW-1185">Reference proteome</keyword>
<feature type="region of interest" description="Disordered" evidence="7">
    <location>
        <begin position="446"/>
        <end position="472"/>
    </location>
</feature>
<reference evidence="10" key="1">
    <citation type="journal article" date="2009" name="Genome Res.">
        <title>Comparative genomic analyses of the human fungal pathogens Coccidioides and their relatives.</title>
        <authorList>
            <person name="Sharpton T.J."/>
            <person name="Stajich J.E."/>
            <person name="Rounsley S.D."/>
            <person name="Gardner M.J."/>
            <person name="Wortman J.R."/>
            <person name="Jordar V.S."/>
            <person name="Maiti R."/>
            <person name="Kodira C.D."/>
            <person name="Neafsey D.E."/>
            <person name="Zeng Q."/>
            <person name="Hung C.-Y."/>
            <person name="McMahan C."/>
            <person name="Muszewska A."/>
            <person name="Grynberg M."/>
            <person name="Mandel M.A."/>
            <person name="Kellner E.M."/>
            <person name="Barker B.M."/>
            <person name="Galgiani J.N."/>
            <person name="Orbach M.J."/>
            <person name="Kirkland T.N."/>
            <person name="Cole G.T."/>
            <person name="Henn M.R."/>
            <person name="Birren B.W."/>
            <person name="Taylor J.W."/>
        </authorList>
    </citation>
    <scope>NUCLEOTIDE SEQUENCE [LARGE SCALE GENOMIC DNA]</scope>
    <source>
        <strain evidence="10">UAMH 1704</strain>
    </source>
</reference>
<dbReference type="InterPro" id="IPR038491">
    <property type="entry name" value="Velvet_dom_sf"/>
</dbReference>
<dbReference type="PROSITE" id="PS51821">
    <property type="entry name" value="VELVET"/>
    <property type="match status" value="1"/>
</dbReference>
<dbReference type="KEGG" id="ure:UREG_05255"/>
<dbReference type="RefSeq" id="XP_002584566.1">
    <property type="nucleotide sequence ID" value="XM_002584520.1"/>
</dbReference>
<dbReference type="InterPro" id="IPR007219">
    <property type="entry name" value="XnlR_reg_dom"/>
</dbReference>
<dbReference type="VEuPathDB" id="FungiDB:UREG_05255"/>
<keyword evidence="3" id="KW-0805">Transcription regulation</keyword>
<evidence type="ECO:0000256" key="7">
    <source>
        <dbReference type="SAM" id="MobiDB-lite"/>
    </source>
</evidence>
<dbReference type="GO" id="GO:0003677">
    <property type="term" value="F:DNA binding"/>
    <property type="evidence" value="ECO:0007669"/>
    <property type="project" value="UniProtKB-KW"/>
</dbReference>
<evidence type="ECO:0000256" key="1">
    <source>
        <dbReference type="ARBA" id="ARBA00022723"/>
    </source>
</evidence>
<feature type="compositionally biased region" description="Polar residues" evidence="7">
    <location>
        <begin position="913"/>
        <end position="923"/>
    </location>
</feature>
<dbReference type="InterPro" id="IPR051615">
    <property type="entry name" value="Transcr_Regulatory_Elem"/>
</dbReference>
<evidence type="ECO:0000256" key="4">
    <source>
        <dbReference type="ARBA" id="ARBA00023125"/>
    </source>
</evidence>
<organism evidence="9 10">
    <name type="scientific">Uncinocarpus reesii (strain UAMH 1704)</name>
    <dbReference type="NCBI Taxonomy" id="336963"/>
    <lineage>
        <taxon>Eukaryota</taxon>
        <taxon>Fungi</taxon>
        <taxon>Dikarya</taxon>
        <taxon>Ascomycota</taxon>
        <taxon>Pezizomycotina</taxon>
        <taxon>Eurotiomycetes</taxon>
        <taxon>Eurotiomycetidae</taxon>
        <taxon>Onygenales</taxon>
        <taxon>Onygenaceae</taxon>
        <taxon>Uncinocarpus</taxon>
    </lineage>
</organism>
<dbReference type="Gene3D" id="2.60.40.3960">
    <property type="entry name" value="Velvet domain"/>
    <property type="match status" value="1"/>
</dbReference>
<name>C4JS16_UNCRE</name>
<proteinExistence type="predicted"/>
<feature type="compositionally biased region" description="Basic and acidic residues" evidence="7">
    <location>
        <begin position="993"/>
        <end position="1003"/>
    </location>
</feature>
<dbReference type="EMBL" id="CH476617">
    <property type="protein sequence ID" value="EEP80413.1"/>
    <property type="molecule type" value="Genomic_DNA"/>
</dbReference>
<dbReference type="Pfam" id="PF04082">
    <property type="entry name" value="Fungal_trans"/>
    <property type="match status" value="1"/>
</dbReference>
<accession>C4JS16</accession>
<keyword evidence="6" id="KW-0539">Nucleus</keyword>
<feature type="region of interest" description="Disordered" evidence="7">
    <location>
        <begin position="186"/>
        <end position="211"/>
    </location>
</feature>
<dbReference type="GO" id="GO:0008270">
    <property type="term" value="F:zinc ion binding"/>
    <property type="evidence" value="ECO:0007669"/>
    <property type="project" value="InterPro"/>
</dbReference>
<dbReference type="OrthoDB" id="2162761at2759"/>
<dbReference type="AlphaFoldDB" id="C4JS16"/>
<dbReference type="Pfam" id="PF11754">
    <property type="entry name" value="Velvet"/>
    <property type="match status" value="1"/>
</dbReference>
<keyword evidence="4" id="KW-0238">DNA-binding</keyword>
<dbReference type="Proteomes" id="UP000002058">
    <property type="component" value="Unassembled WGS sequence"/>
</dbReference>
<evidence type="ECO:0000256" key="3">
    <source>
        <dbReference type="ARBA" id="ARBA00023015"/>
    </source>
</evidence>
<dbReference type="GO" id="GO:0006351">
    <property type="term" value="P:DNA-templated transcription"/>
    <property type="evidence" value="ECO:0007669"/>
    <property type="project" value="InterPro"/>
</dbReference>
<dbReference type="PANTHER" id="PTHR31313:SF81">
    <property type="entry name" value="TY1 ENHANCER ACTIVATOR"/>
    <property type="match status" value="1"/>
</dbReference>
<evidence type="ECO:0000256" key="6">
    <source>
        <dbReference type="ARBA" id="ARBA00023242"/>
    </source>
</evidence>
<evidence type="ECO:0000256" key="5">
    <source>
        <dbReference type="ARBA" id="ARBA00023163"/>
    </source>
</evidence>
<evidence type="ECO:0000259" key="8">
    <source>
        <dbReference type="PROSITE" id="PS51821"/>
    </source>
</evidence>
<keyword evidence="5" id="KW-0804">Transcription</keyword>
<dbReference type="STRING" id="336963.C4JS16"/>
<gene>
    <name evidence="9" type="ORF">UREG_05255</name>
</gene>
<keyword evidence="1" id="KW-0479">Metal-binding</keyword>
<evidence type="ECO:0000256" key="2">
    <source>
        <dbReference type="ARBA" id="ARBA00022833"/>
    </source>
</evidence>
<sequence>MSAPGYPDYHPPHIGLQRIQTGPVLREERRKVCVASPFTGSVQSSWALVDRKPVDPPPIIQLRMREESDPAHNYLQSPYYFMCCALHHPTEDRAATVPASTALAGTLVSSLHRLKDVDNTDGAFFVFGDISIRVEGEFRLKFNLFEMRNLAAQNVPRSFADQGVKLRIRKEARTLLVGNSAYYHRKRQLPRPEEFPPPLPRYPDRPSSAYPERPVQVNVQTQPAMNTYAQAQGQPQPQAQPQPDRDYSPYYAPAPKRQRNSMDLGGRQFYDGDNRYSAYSRCLINLGLILGAAKGRFCSLAKPALGRSRHGFTADNGHSESGLAGICWHLTETATIPYSDDFLHRRPIASLLQVSWSLGTILSGIRRLRLKGACSSVYHTPCIYDPNSDHRRKGVYKQDIDNLKNRNTTLQTLVEAILNYNEEDVMDLVRQMRSSDDLEAVADSILKRQSKQDAQSTQFSTRDEDGTTGQNVPQFESELVGRISELRLDGTVKYVGGTSNLVFLPAGSDSDDPISHLPNSTDAEQPGDSVTYWTTVTTSKELVRHLLTMYFTWHYPYFTTLSKKLFYRDFVLGRPGEYCSSLLVNAMLALGCHFSSWPAAREDPNDSATAGDHFFREAKRLILENDEHERARLCTIQAFAIICWSNYLGRQPQLSGPQITVPKADIFPDEDSEIWSPYTDSGVSQDHVQPARIRAAALQISRLCEISSDLLSSFYNPIPVNRHMGKQEELRRLSQLHTRLEAWRRNLPKEMEPKDGQLPQVLLMQPFLKYTKETSPLPQHVSPRKLCTQSASMISKLLRIYKRSYNLRQICNVAVYIVHSACTIHLLNLPDKASKRDIVYGLKNLEEMAESWLCARRTLRILDISAQKWHIALPAEATAVLERSHAKFGSWASWDQVHSPSTSDESTKLASHEAQSVPSTRGSTPDVAPNIREPNAQPSEISNLVNPTIPQLAQSFGPNTQPSTINHASSAESLRGGPPFQAEPPAPPQFTDAEIRPKIERGDSPPVITMTDIASSSLQTPQIPAFTGIDNLVEESQDWWFKDQNALALGLDNWDWGSPDGACGDIDVDRTLPPTSTQTPVFSEAAHIIPSQAAAIIRLVQGLKR</sequence>
<feature type="compositionally biased region" description="Low complexity" evidence="7">
    <location>
        <begin position="230"/>
        <end position="242"/>
    </location>
</feature>
<feature type="region of interest" description="Disordered" evidence="7">
    <location>
        <begin position="230"/>
        <end position="265"/>
    </location>
</feature>
<dbReference type="InParanoid" id="C4JS16"/>
<evidence type="ECO:0000313" key="9">
    <source>
        <dbReference type="EMBL" id="EEP80413.1"/>
    </source>
</evidence>
<keyword evidence="2" id="KW-0862">Zinc</keyword>
<feature type="region of interest" description="Disordered" evidence="7">
    <location>
        <begin position="895"/>
        <end position="1003"/>
    </location>
</feature>
<dbReference type="PANTHER" id="PTHR31313">
    <property type="entry name" value="TY1 ENHANCER ACTIVATOR"/>
    <property type="match status" value="1"/>
</dbReference>
<feature type="compositionally biased region" description="Polar residues" evidence="7">
    <location>
        <begin position="936"/>
        <end position="972"/>
    </location>
</feature>
<evidence type="ECO:0000313" key="10">
    <source>
        <dbReference type="Proteomes" id="UP000002058"/>
    </source>
</evidence>
<dbReference type="InterPro" id="IPR037525">
    <property type="entry name" value="Velvet_dom"/>
</dbReference>
<dbReference type="eggNOG" id="ENOG502QW0K">
    <property type="taxonomic scope" value="Eukaryota"/>
</dbReference>